<dbReference type="EC" id="3.1.4.-" evidence="9"/>
<evidence type="ECO:0000256" key="4">
    <source>
        <dbReference type="ARBA" id="ARBA00022723"/>
    </source>
</evidence>
<dbReference type="SUPFAM" id="SSF109604">
    <property type="entry name" value="HD-domain/PDEase-like"/>
    <property type="match status" value="1"/>
</dbReference>
<dbReference type="EMBL" id="CATQJA010002632">
    <property type="protein sequence ID" value="CAJ0574655.1"/>
    <property type="molecule type" value="Genomic_DNA"/>
</dbReference>
<protein>
    <recommendedName>
        <fullName evidence="9">Phosphodiesterase</fullName>
        <ecNumber evidence="9">3.1.4.-</ecNumber>
    </recommendedName>
</protein>
<evidence type="ECO:0000313" key="13">
    <source>
        <dbReference type="Proteomes" id="UP001177023"/>
    </source>
</evidence>
<dbReference type="Gene3D" id="1.10.1300.10">
    <property type="entry name" value="3'5'-cyclic nucleotide phosphodiesterase, catalytic domain"/>
    <property type="match status" value="1"/>
</dbReference>
<evidence type="ECO:0000256" key="6">
    <source>
        <dbReference type="PIRSR" id="PIRSR623088-1"/>
    </source>
</evidence>
<keyword evidence="13" id="KW-1185">Reference proteome</keyword>
<comment type="similarity">
    <text evidence="2 9">Belongs to the cyclic nucleotide phosphodiesterase family.</text>
</comment>
<keyword evidence="4 8" id="KW-0479">Metal-binding</keyword>
<dbReference type="GO" id="GO:0010446">
    <property type="term" value="P:response to alkaline pH"/>
    <property type="evidence" value="ECO:0007669"/>
    <property type="project" value="UniProtKB-ARBA"/>
</dbReference>
<dbReference type="Pfam" id="PF00233">
    <property type="entry name" value="PDEase_I"/>
    <property type="match status" value="1"/>
</dbReference>
<dbReference type="GO" id="GO:0006935">
    <property type="term" value="P:chemotaxis"/>
    <property type="evidence" value="ECO:0007669"/>
    <property type="project" value="UniProtKB-ARBA"/>
</dbReference>
<dbReference type="AlphaFoldDB" id="A0AA36CUW9"/>
<dbReference type="CDD" id="cd00077">
    <property type="entry name" value="HDc"/>
    <property type="match status" value="1"/>
</dbReference>
<comment type="caution">
    <text evidence="12">The sequence shown here is derived from an EMBL/GenBank/DDBJ whole genome shotgun (WGS) entry which is preliminary data.</text>
</comment>
<evidence type="ECO:0000256" key="7">
    <source>
        <dbReference type="PIRSR" id="PIRSR623088-2"/>
    </source>
</evidence>
<feature type="binding site" evidence="8">
    <location>
        <position position="121"/>
    </location>
    <ligand>
        <name>Zn(2+)</name>
        <dbReference type="ChEBI" id="CHEBI:29105"/>
        <label>1</label>
    </ligand>
</feature>
<dbReference type="GO" id="GO:0008340">
    <property type="term" value="P:determination of adult lifespan"/>
    <property type="evidence" value="ECO:0007669"/>
    <property type="project" value="UniProtKB-ARBA"/>
</dbReference>
<dbReference type="GO" id="GO:0046872">
    <property type="term" value="F:metal ion binding"/>
    <property type="evidence" value="ECO:0007669"/>
    <property type="project" value="UniProtKB-KW"/>
</dbReference>
<evidence type="ECO:0000313" key="12">
    <source>
        <dbReference type="EMBL" id="CAJ0574655.1"/>
    </source>
</evidence>
<dbReference type="InterPro" id="IPR002073">
    <property type="entry name" value="PDEase_catalytic_dom"/>
</dbReference>
<evidence type="ECO:0000259" key="11">
    <source>
        <dbReference type="PROSITE" id="PS51845"/>
    </source>
</evidence>
<keyword evidence="3" id="KW-0140">cGMP</keyword>
<feature type="binding site" evidence="8">
    <location>
        <position position="157"/>
    </location>
    <ligand>
        <name>Zn(2+)</name>
        <dbReference type="ChEBI" id="CHEBI:29105"/>
        <label>1</label>
    </ligand>
</feature>
<dbReference type="PANTHER" id="PTHR11347">
    <property type="entry name" value="CYCLIC NUCLEOTIDE PHOSPHODIESTERASE"/>
    <property type="match status" value="1"/>
</dbReference>
<dbReference type="InterPro" id="IPR003607">
    <property type="entry name" value="HD/PDEase_dom"/>
</dbReference>
<dbReference type="GO" id="GO:0042542">
    <property type="term" value="P:response to hydrogen peroxide"/>
    <property type="evidence" value="ECO:0007669"/>
    <property type="project" value="UniProtKB-ARBA"/>
</dbReference>
<dbReference type="InterPro" id="IPR023088">
    <property type="entry name" value="PDEase"/>
</dbReference>
<dbReference type="Proteomes" id="UP001177023">
    <property type="component" value="Unassembled WGS sequence"/>
</dbReference>
<dbReference type="InterPro" id="IPR023174">
    <property type="entry name" value="PDEase_CS"/>
</dbReference>
<comment type="cofactor">
    <cofactor evidence="9">
        <name>a divalent metal cation</name>
        <dbReference type="ChEBI" id="CHEBI:60240"/>
    </cofactor>
    <text evidence="9">Binds 2 divalent metal cations per subunit. Site 1 may preferentially bind zinc ions, while site 2 has a preference for magnesium and/or manganese ions.</text>
</comment>
<feature type="non-terminal residue" evidence="12">
    <location>
        <position position="476"/>
    </location>
</feature>
<dbReference type="GO" id="GO:0007635">
    <property type="term" value="P:chemosensory behavior"/>
    <property type="evidence" value="ECO:0007669"/>
    <property type="project" value="UniProtKB-ARBA"/>
</dbReference>
<evidence type="ECO:0000256" key="5">
    <source>
        <dbReference type="ARBA" id="ARBA00022801"/>
    </source>
</evidence>
<dbReference type="GO" id="GO:0004114">
    <property type="term" value="F:3',5'-cyclic-nucleotide phosphodiesterase activity"/>
    <property type="evidence" value="ECO:0007669"/>
    <property type="project" value="UniProtKB-EC"/>
</dbReference>
<feature type="binding site" evidence="7">
    <location>
        <position position="269"/>
    </location>
    <ligand>
        <name>AMP</name>
        <dbReference type="ChEBI" id="CHEBI:456215"/>
    </ligand>
</feature>
<evidence type="ECO:0000256" key="2">
    <source>
        <dbReference type="ARBA" id="ARBA00007648"/>
    </source>
</evidence>
<feature type="binding site" evidence="7">
    <location>
        <position position="158"/>
    </location>
    <ligand>
        <name>AMP</name>
        <dbReference type="ChEBI" id="CHEBI:456215"/>
    </ligand>
</feature>
<feature type="active site" description="Proton donor" evidence="6">
    <location>
        <position position="117"/>
    </location>
</feature>
<feature type="region of interest" description="Disordered" evidence="10">
    <location>
        <begin position="413"/>
        <end position="448"/>
    </location>
</feature>
<feature type="binding site" evidence="8">
    <location>
        <position position="158"/>
    </location>
    <ligand>
        <name>Zn(2+)</name>
        <dbReference type="ChEBI" id="CHEBI:29105"/>
        <label>1</label>
    </ligand>
</feature>
<dbReference type="SMART" id="SM00471">
    <property type="entry name" value="HDc"/>
    <property type="match status" value="1"/>
</dbReference>
<accession>A0AA36CUW9</accession>
<gene>
    <name evidence="12" type="ORF">MSPICULIGERA_LOCUS12985</name>
</gene>
<dbReference type="GO" id="GO:0007602">
    <property type="term" value="P:phototransduction"/>
    <property type="evidence" value="ECO:0007669"/>
    <property type="project" value="UniProtKB-ARBA"/>
</dbReference>
<dbReference type="PROSITE" id="PS51845">
    <property type="entry name" value="PDEASE_I_2"/>
    <property type="match status" value="1"/>
</dbReference>
<dbReference type="PRINTS" id="PR00387">
    <property type="entry name" value="PDIESTERASE1"/>
</dbReference>
<reference evidence="12" key="1">
    <citation type="submission" date="2023-06" db="EMBL/GenBank/DDBJ databases">
        <authorList>
            <person name="Delattre M."/>
        </authorList>
    </citation>
    <scope>NUCLEOTIDE SEQUENCE</scope>
    <source>
        <strain evidence="12">AF72</strain>
    </source>
</reference>
<organism evidence="12 13">
    <name type="scientific">Mesorhabditis spiculigera</name>
    <dbReference type="NCBI Taxonomy" id="96644"/>
    <lineage>
        <taxon>Eukaryota</taxon>
        <taxon>Metazoa</taxon>
        <taxon>Ecdysozoa</taxon>
        <taxon>Nematoda</taxon>
        <taxon>Chromadorea</taxon>
        <taxon>Rhabditida</taxon>
        <taxon>Rhabditina</taxon>
        <taxon>Rhabditomorpha</taxon>
        <taxon>Rhabditoidea</taxon>
        <taxon>Rhabditidae</taxon>
        <taxon>Mesorhabditinae</taxon>
        <taxon>Mesorhabditis</taxon>
    </lineage>
</organism>
<dbReference type="FunFam" id="1.10.1300.10:FF:000003">
    <property type="entry name" value="Phosphodiesterase"/>
    <property type="match status" value="1"/>
</dbReference>
<proteinExistence type="inferred from homology"/>
<feature type="binding site" evidence="7">
    <location>
        <position position="320"/>
    </location>
    <ligand>
        <name>AMP</name>
        <dbReference type="ChEBI" id="CHEBI:456215"/>
    </ligand>
</feature>
<evidence type="ECO:0000256" key="9">
    <source>
        <dbReference type="RuleBase" id="RU363067"/>
    </source>
</evidence>
<keyword evidence="5 9" id="KW-0378">Hydrolase</keyword>
<dbReference type="InterPro" id="IPR036971">
    <property type="entry name" value="PDEase_catalytic_dom_sf"/>
</dbReference>
<dbReference type="PROSITE" id="PS00126">
    <property type="entry name" value="PDEASE_I_1"/>
    <property type="match status" value="1"/>
</dbReference>
<evidence type="ECO:0000256" key="3">
    <source>
        <dbReference type="ARBA" id="ARBA00022535"/>
    </source>
</evidence>
<dbReference type="GO" id="GO:0010754">
    <property type="term" value="P:negative regulation of cGMP-mediated signaling"/>
    <property type="evidence" value="ECO:0007669"/>
    <property type="project" value="UniProtKB-ARBA"/>
</dbReference>
<evidence type="ECO:0000256" key="10">
    <source>
        <dbReference type="SAM" id="MobiDB-lite"/>
    </source>
</evidence>
<sequence length="476" mass="54556">MSSNMLILNLLIFGERALIMDRGAQAQEAEDELLPSWAEALYRELTMAPIRSTGRYHPQFNEFSFTPRIIGSSEMYVRATQSMFEELGFIRKYRIRRDRLAHFLLQISSGYQDLPYHNWSHAFSVTHFAYLLLRTDTVKNALGGLEQLAFFIACLGHDIGHPGTNNHFQLKLQTPLAKLYSREGSVLEHYHYTQTASLLYRDECNILDNLPIEQFNTVLSAIHDIILSTDIAMLFKKTDKIREMLRVGYNKNNEKHHRLLLSLLMSACDLSDQSKPFHSSKHMAESVFTEFFSQGDLEKQMGQPPIEMMDRERALVPKLQLEFFDKVALPVYEMLAKAVPEAASTHSGIIETRRYWVALHEILRTREEPTLGLGFLHDGQLEREVIWQVTGVDPGLVEQLQVQASDSDVVEEMRRKRSASIARSQTSSPPQTKKMSTISRPDTPRSRFQNFSPHLAVRASRDSVLNFNDPFLVSGH</sequence>
<dbReference type="GO" id="GO:0010628">
    <property type="term" value="P:positive regulation of gene expression"/>
    <property type="evidence" value="ECO:0007669"/>
    <property type="project" value="UniProtKB-ARBA"/>
</dbReference>
<feature type="domain" description="PDEase" evidence="11">
    <location>
        <begin position="29"/>
        <end position="363"/>
    </location>
</feature>
<evidence type="ECO:0000256" key="8">
    <source>
        <dbReference type="PIRSR" id="PIRSR623088-3"/>
    </source>
</evidence>
<comment type="catalytic activity">
    <reaction evidence="1">
        <text>a nucleoside 3',5'-cyclic phosphate + H2O = a nucleoside 5'-phosphate + H(+)</text>
        <dbReference type="Rhea" id="RHEA:14653"/>
        <dbReference type="ChEBI" id="CHEBI:15377"/>
        <dbReference type="ChEBI" id="CHEBI:15378"/>
        <dbReference type="ChEBI" id="CHEBI:57867"/>
        <dbReference type="ChEBI" id="CHEBI:58464"/>
        <dbReference type="EC" id="3.1.4.17"/>
    </reaction>
</comment>
<feature type="binding site" evidence="8">
    <location>
        <position position="269"/>
    </location>
    <ligand>
        <name>Zn(2+)</name>
        <dbReference type="ChEBI" id="CHEBI:29105"/>
        <label>1</label>
    </ligand>
</feature>
<evidence type="ECO:0000256" key="1">
    <source>
        <dbReference type="ARBA" id="ARBA00001073"/>
    </source>
</evidence>
<feature type="binding site" evidence="8">
    <location>
        <position position="158"/>
    </location>
    <ligand>
        <name>Zn(2+)</name>
        <dbReference type="ChEBI" id="CHEBI:29105"/>
        <label>2</label>
    </ligand>
</feature>
<feature type="compositionally biased region" description="Polar residues" evidence="10">
    <location>
        <begin position="421"/>
        <end position="448"/>
    </location>
</feature>
<feature type="binding site" evidence="7">
    <location>
        <begin position="117"/>
        <end position="121"/>
    </location>
    <ligand>
        <name>AMP</name>
        <dbReference type="ChEBI" id="CHEBI:456215"/>
    </ligand>
</feature>
<name>A0AA36CUW9_9BILA</name>